<evidence type="ECO:0008006" key="3">
    <source>
        <dbReference type="Google" id="ProtNLM"/>
    </source>
</evidence>
<evidence type="ECO:0000313" key="2">
    <source>
        <dbReference type="Proteomes" id="UP000652013"/>
    </source>
</evidence>
<dbReference type="PANTHER" id="PTHR38479:SF2">
    <property type="entry name" value="WINGED HELIX DNA-BINDING DOMAIN-CONTAINING PROTEIN"/>
    <property type="match status" value="1"/>
</dbReference>
<dbReference type="AlphaFoldDB" id="A0A8J3YE99"/>
<reference evidence="1" key="1">
    <citation type="submission" date="2021-01" db="EMBL/GenBank/DDBJ databases">
        <title>Whole genome shotgun sequence of Spirilliplanes yamanashiensis NBRC 15828.</title>
        <authorList>
            <person name="Komaki H."/>
            <person name="Tamura T."/>
        </authorList>
    </citation>
    <scope>NUCLEOTIDE SEQUENCE</scope>
    <source>
        <strain evidence="1">NBRC 15828</strain>
    </source>
</reference>
<dbReference type="EMBL" id="BOOY01000038">
    <property type="protein sequence ID" value="GIJ06122.1"/>
    <property type="molecule type" value="Genomic_DNA"/>
</dbReference>
<sequence>MEGVTSPTWPQVTARRLHRHGLAAAGLPDPAAAAAAICGAHAQLASAAELSLGVRVPGATRTTVRDALWRDRTLVKTRGPRGTVHLLAAADLPLWTGALSAVPAAPPDLLTPDRLDAVVAAVADAVAGAELTVDELTDAVVARTGPWAGDRVMDAFQDRWPRWRAAESAAFRRGAVCFGPNRGRRTTYTGPRRWLPGFTPLPPAEAGPLLVTRYLHAYGPSTPAHFARWLGVPPPWAAAQFAAAGLARADVEGAEAWTAAGDPLADTPAAGTVRLLPYFDAYVIGCHPREQVFPGRAAQRALAGGQAGNYPVLLIDGVAAGVWHQRRTGARLAITVEPLTDLTARQRRALDAEADRTAGILEASSVTLTIGPVPVGPHA</sequence>
<evidence type="ECO:0000313" key="1">
    <source>
        <dbReference type="EMBL" id="GIJ06122.1"/>
    </source>
</evidence>
<gene>
    <name evidence="1" type="ORF">Sya03_54740</name>
</gene>
<organism evidence="1 2">
    <name type="scientific">Spirilliplanes yamanashiensis</name>
    <dbReference type="NCBI Taxonomy" id="42233"/>
    <lineage>
        <taxon>Bacteria</taxon>
        <taxon>Bacillati</taxon>
        <taxon>Actinomycetota</taxon>
        <taxon>Actinomycetes</taxon>
        <taxon>Micromonosporales</taxon>
        <taxon>Micromonosporaceae</taxon>
        <taxon>Spirilliplanes</taxon>
    </lineage>
</organism>
<dbReference type="Proteomes" id="UP000652013">
    <property type="component" value="Unassembled WGS sequence"/>
</dbReference>
<dbReference type="Pfam" id="PF06224">
    <property type="entry name" value="AlkZ-like"/>
    <property type="match status" value="1"/>
</dbReference>
<proteinExistence type="predicted"/>
<accession>A0A8J3YE99</accession>
<dbReference type="PANTHER" id="PTHR38479">
    <property type="entry name" value="LMO0824 PROTEIN"/>
    <property type="match status" value="1"/>
</dbReference>
<keyword evidence="2" id="KW-1185">Reference proteome</keyword>
<comment type="caution">
    <text evidence="1">The sequence shown here is derived from an EMBL/GenBank/DDBJ whole genome shotgun (WGS) entry which is preliminary data.</text>
</comment>
<protein>
    <recommendedName>
        <fullName evidence="3">Winged helix DNA-binding domain-containing protein</fullName>
    </recommendedName>
</protein>
<name>A0A8J3YE99_9ACTN</name>
<dbReference type="InterPro" id="IPR009351">
    <property type="entry name" value="AlkZ-like"/>
</dbReference>